<feature type="compositionally biased region" description="Polar residues" evidence="7">
    <location>
        <begin position="1"/>
        <end position="10"/>
    </location>
</feature>
<comment type="cofactor">
    <cofactor evidence="6">
        <name>Mg(2+)</name>
        <dbReference type="ChEBI" id="CHEBI:18420"/>
    </cofactor>
    <cofactor evidence="6">
        <name>Mn(2+)</name>
        <dbReference type="ChEBI" id="CHEBI:29035"/>
    </cofactor>
    <text evidence="6">Probably binds two magnesium or manganese ions per subunit.</text>
</comment>
<reference evidence="9 10" key="1">
    <citation type="submission" date="2023-04" db="EMBL/GenBank/DDBJ databases">
        <title>Genome of Basidiobolus ranarum AG-B5.</title>
        <authorList>
            <person name="Stajich J.E."/>
            <person name="Carter-House D."/>
            <person name="Gryganskyi A."/>
        </authorList>
    </citation>
    <scope>NUCLEOTIDE SEQUENCE [LARGE SCALE GENOMIC DNA]</scope>
    <source>
        <strain evidence="9 10">AG-B5</strain>
    </source>
</reference>
<evidence type="ECO:0000256" key="5">
    <source>
        <dbReference type="ARBA" id="ARBA00022842"/>
    </source>
</evidence>
<feature type="domain" description="Endonuclease/exonuclease/phosphatase" evidence="8">
    <location>
        <begin position="124"/>
        <end position="369"/>
    </location>
</feature>
<evidence type="ECO:0000256" key="6">
    <source>
        <dbReference type="RuleBase" id="RU362131"/>
    </source>
</evidence>
<name>A0ABR2X2L0_9FUNG</name>
<gene>
    <name evidence="9" type="ORF">K7432_018675</name>
</gene>
<keyword evidence="4" id="KW-0378">Hydrolase</keyword>
<dbReference type="NCBIfam" id="TIGR00195">
    <property type="entry name" value="exoDNase_III"/>
    <property type="match status" value="1"/>
</dbReference>
<feature type="region of interest" description="Disordered" evidence="7">
    <location>
        <begin position="1"/>
        <end position="53"/>
    </location>
</feature>
<dbReference type="NCBIfam" id="TIGR00633">
    <property type="entry name" value="xth"/>
    <property type="match status" value="1"/>
</dbReference>
<protein>
    <recommendedName>
        <fullName evidence="6">DNA-(apurinic or apyrimidinic site) endonuclease</fullName>
        <ecNumber evidence="6">3.1.-.-</ecNumber>
    </recommendedName>
</protein>
<evidence type="ECO:0000259" key="8">
    <source>
        <dbReference type="Pfam" id="PF03372"/>
    </source>
</evidence>
<accession>A0ABR2X2L0</accession>
<dbReference type="PANTHER" id="PTHR22748:SF6">
    <property type="entry name" value="DNA-(APURINIC OR APYRIMIDINIC SITE) ENDONUCLEASE"/>
    <property type="match status" value="1"/>
</dbReference>
<evidence type="ECO:0000256" key="2">
    <source>
        <dbReference type="ARBA" id="ARBA00007092"/>
    </source>
</evidence>
<feature type="compositionally biased region" description="Basic and acidic residues" evidence="7">
    <location>
        <begin position="15"/>
        <end position="27"/>
    </location>
</feature>
<evidence type="ECO:0000256" key="4">
    <source>
        <dbReference type="ARBA" id="ARBA00022801"/>
    </source>
</evidence>
<dbReference type="InterPro" id="IPR020847">
    <property type="entry name" value="AP_endonuclease_F1_BS"/>
</dbReference>
<organism evidence="9 10">
    <name type="scientific">Basidiobolus ranarum</name>
    <dbReference type="NCBI Taxonomy" id="34480"/>
    <lineage>
        <taxon>Eukaryota</taxon>
        <taxon>Fungi</taxon>
        <taxon>Fungi incertae sedis</taxon>
        <taxon>Zoopagomycota</taxon>
        <taxon>Entomophthoromycotina</taxon>
        <taxon>Basidiobolomycetes</taxon>
        <taxon>Basidiobolales</taxon>
        <taxon>Basidiobolaceae</taxon>
        <taxon>Basidiobolus</taxon>
    </lineage>
</organism>
<evidence type="ECO:0000256" key="1">
    <source>
        <dbReference type="ARBA" id="ARBA00001936"/>
    </source>
</evidence>
<keyword evidence="5 6" id="KW-0460">Magnesium</keyword>
<dbReference type="PROSITE" id="PS00726">
    <property type="entry name" value="AP_NUCLEASE_F1_1"/>
    <property type="match status" value="1"/>
</dbReference>
<dbReference type="CDD" id="cd09087">
    <property type="entry name" value="Ape1-like_AP-endo"/>
    <property type="match status" value="1"/>
</dbReference>
<dbReference type="InterPro" id="IPR036691">
    <property type="entry name" value="Endo/exonu/phosph_ase_sf"/>
</dbReference>
<evidence type="ECO:0000313" key="10">
    <source>
        <dbReference type="Proteomes" id="UP001479436"/>
    </source>
</evidence>
<comment type="cofactor">
    <cofactor evidence="1">
        <name>Mn(2+)</name>
        <dbReference type="ChEBI" id="CHEBI:29035"/>
    </cofactor>
</comment>
<dbReference type="PANTHER" id="PTHR22748">
    <property type="entry name" value="AP ENDONUCLEASE"/>
    <property type="match status" value="1"/>
</dbReference>
<dbReference type="SUPFAM" id="SSF56219">
    <property type="entry name" value="DNase I-like"/>
    <property type="match status" value="1"/>
</dbReference>
<dbReference type="InterPro" id="IPR004808">
    <property type="entry name" value="AP_endonuc_1"/>
</dbReference>
<keyword evidence="10" id="KW-1185">Reference proteome</keyword>
<keyword evidence="6" id="KW-0234">DNA repair</keyword>
<evidence type="ECO:0000256" key="3">
    <source>
        <dbReference type="ARBA" id="ARBA00022723"/>
    </source>
</evidence>
<dbReference type="PROSITE" id="PS51435">
    <property type="entry name" value="AP_NUCLEASE_F1_4"/>
    <property type="match status" value="1"/>
</dbReference>
<dbReference type="InterPro" id="IPR005135">
    <property type="entry name" value="Endo/exonuclease/phosphatase"/>
</dbReference>
<evidence type="ECO:0000313" key="9">
    <source>
        <dbReference type="EMBL" id="KAK9767973.1"/>
    </source>
</evidence>
<dbReference type="EC" id="3.1.-.-" evidence="6"/>
<dbReference type="Gene3D" id="3.60.10.10">
    <property type="entry name" value="Endonuclease/exonuclease/phosphatase"/>
    <property type="match status" value="1"/>
</dbReference>
<keyword evidence="3 6" id="KW-0479">Metal-binding</keyword>
<feature type="compositionally biased region" description="Basic and acidic residues" evidence="7">
    <location>
        <begin position="34"/>
        <end position="45"/>
    </location>
</feature>
<dbReference type="PROSITE" id="PS00727">
    <property type="entry name" value="AP_NUCLEASE_F1_2"/>
    <property type="match status" value="1"/>
</dbReference>
<comment type="caution">
    <text evidence="9">The sequence shown here is derived from an EMBL/GenBank/DDBJ whole genome shotgun (WGS) entry which is preliminary data.</text>
</comment>
<dbReference type="Pfam" id="PF03372">
    <property type="entry name" value="Exo_endo_phos"/>
    <property type="match status" value="1"/>
</dbReference>
<dbReference type="EMBL" id="JASJQH010000042">
    <property type="protein sequence ID" value="KAK9767973.1"/>
    <property type="molecule type" value="Genomic_DNA"/>
</dbReference>
<dbReference type="InterPro" id="IPR020848">
    <property type="entry name" value="AP_endonuclease_F1_CS"/>
</dbReference>
<proteinExistence type="inferred from homology"/>
<dbReference type="Proteomes" id="UP001479436">
    <property type="component" value="Unassembled WGS sequence"/>
</dbReference>
<comment type="similarity">
    <text evidence="2 6">Belongs to the DNA repair enzymes AP/ExoA family.</text>
</comment>
<keyword evidence="6" id="KW-0227">DNA damage</keyword>
<evidence type="ECO:0000256" key="7">
    <source>
        <dbReference type="SAM" id="MobiDB-lite"/>
    </source>
</evidence>
<sequence length="378" mass="43562">MVTTRSTKQLSVKDMFQRQKSDLKEEQVNLPPVEETKSKPTEVMEKRKRAPSEELTLPLPKQIEVETTDTLVGQDNQTIPSSPKRVKLTETEPTPTVELIACTNTTMPDTYSYKDISDNQMKIVSWNVNSLNAAMKKGFLDYVKAEKPDILCLQETKLNQTPKDILKKEYKYQYWWCCNSGKKGYAGSAVLSKIEPLNVTYGLEDTDLDDSGRVITLEFEEYYLIACYIPNAGEKLVRLKYREEWDIKMKNMLENLNAKKPVIWAGDLNVAHQEIDLARPAQNRNKTPGFTDAERSGFSQILELKSGKLVDTFRHLHPDRSIYTYFSYRFQCRKKDLGWRLDYFVVNETLLSKVVESIPRCECYGASDHVPIVLILEK</sequence>